<dbReference type="STRING" id="1656094.BFC18_15650"/>
<protein>
    <recommendedName>
        <fullName evidence="2">histidine kinase</fullName>
        <ecNumber evidence="2">2.7.13.3</ecNumber>
    </recommendedName>
</protein>
<dbReference type="SMART" id="SM00387">
    <property type="entry name" value="HATPase_c"/>
    <property type="match status" value="1"/>
</dbReference>
<evidence type="ECO:0000259" key="4">
    <source>
        <dbReference type="PROSITE" id="PS50109"/>
    </source>
</evidence>
<dbReference type="InterPro" id="IPR003594">
    <property type="entry name" value="HATPase_dom"/>
</dbReference>
<evidence type="ECO:0000256" key="2">
    <source>
        <dbReference type="ARBA" id="ARBA00012438"/>
    </source>
</evidence>
<evidence type="ECO:0000256" key="3">
    <source>
        <dbReference type="ARBA" id="ARBA00022553"/>
    </source>
</evidence>
<proteinExistence type="predicted"/>
<dbReference type="OrthoDB" id="9772100at2"/>
<keyword evidence="3" id="KW-0597">Phosphoprotein</keyword>
<dbReference type="PANTHER" id="PTHR43065">
    <property type="entry name" value="SENSOR HISTIDINE KINASE"/>
    <property type="match status" value="1"/>
</dbReference>
<dbReference type="EMBL" id="MDHN01000032">
    <property type="protein sequence ID" value="OFC70011.1"/>
    <property type="molecule type" value="Genomic_DNA"/>
</dbReference>
<name>A0A1E7Z986_9ALTE</name>
<dbReference type="InterPro" id="IPR036097">
    <property type="entry name" value="HisK_dim/P_sf"/>
</dbReference>
<evidence type="ECO:0000256" key="1">
    <source>
        <dbReference type="ARBA" id="ARBA00000085"/>
    </source>
</evidence>
<reference evidence="5 6" key="1">
    <citation type="submission" date="2016-08" db="EMBL/GenBank/DDBJ databases">
        <authorList>
            <person name="Seilhamer J.J."/>
        </authorList>
    </citation>
    <scope>NUCLEOTIDE SEQUENCE [LARGE SCALE GENOMIC DNA]</scope>
    <source>
        <strain evidence="5 6">KCTC 42603</strain>
    </source>
</reference>
<keyword evidence="6" id="KW-1185">Reference proteome</keyword>
<feature type="domain" description="Histidine kinase" evidence="4">
    <location>
        <begin position="190"/>
        <end position="432"/>
    </location>
</feature>
<dbReference type="InterPro" id="IPR004358">
    <property type="entry name" value="Sig_transdc_His_kin-like_C"/>
</dbReference>
<comment type="caution">
    <text evidence="5">The sequence shown here is derived from an EMBL/GenBank/DDBJ whole genome shotgun (WGS) entry which is preliminary data.</text>
</comment>
<dbReference type="Gene3D" id="3.30.565.10">
    <property type="entry name" value="Histidine kinase-like ATPase, C-terminal domain"/>
    <property type="match status" value="1"/>
</dbReference>
<dbReference type="PANTHER" id="PTHR43065:SF50">
    <property type="entry name" value="HISTIDINE KINASE"/>
    <property type="match status" value="1"/>
</dbReference>
<dbReference type="SUPFAM" id="SSF47384">
    <property type="entry name" value="Homodimeric domain of signal transducing histidine kinase"/>
    <property type="match status" value="1"/>
</dbReference>
<dbReference type="RefSeq" id="WP_070126259.1">
    <property type="nucleotide sequence ID" value="NZ_MDHN01000032.1"/>
</dbReference>
<dbReference type="Proteomes" id="UP000175691">
    <property type="component" value="Unassembled WGS sequence"/>
</dbReference>
<evidence type="ECO:0000313" key="6">
    <source>
        <dbReference type="Proteomes" id="UP000175691"/>
    </source>
</evidence>
<dbReference type="SUPFAM" id="SSF55874">
    <property type="entry name" value="ATPase domain of HSP90 chaperone/DNA topoisomerase II/histidine kinase"/>
    <property type="match status" value="1"/>
</dbReference>
<organism evidence="5 6">
    <name type="scientific">Alteromonas confluentis</name>
    <dbReference type="NCBI Taxonomy" id="1656094"/>
    <lineage>
        <taxon>Bacteria</taxon>
        <taxon>Pseudomonadati</taxon>
        <taxon>Pseudomonadota</taxon>
        <taxon>Gammaproteobacteria</taxon>
        <taxon>Alteromonadales</taxon>
        <taxon>Alteromonadaceae</taxon>
        <taxon>Alteromonas/Salinimonas group</taxon>
        <taxon>Alteromonas</taxon>
    </lineage>
</organism>
<dbReference type="AlphaFoldDB" id="A0A1E7Z986"/>
<dbReference type="InterPro" id="IPR036890">
    <property type="entry name" value="HATPase_C_sf"/>
</dbReference>
<evidence type="ECO:0000313" key="5">
    <source>
        <dbReference type="EMBL" id="OFC70011.1"/>
    </source>
</evidence>
<sequence>MNDNLQIHLLRQQIGDTICAAPSLHKLLDSYVEHLLNYFQAGCGFYTPFWYEELSLVSSLRVYRDDNWQASEERVDKLCVQANQAYEADPSRYFLYSSNEEPFVCIRLQDQGHPETWLIFGLDAPLDETTLKDVSSIVPWLQNGVTQCRQGVLLNSAQTRIEEMTRGMAETMSQLVQAEKMSELGKLTAGIAHEVNNPIGFIRSNLETLVDYVDTFDSLFKELKSSAKTNEEWGNLITEIVEKFDLDFLIEDAHEIVNSNVTGIDRIRDIVSDLYAFSRKGNGTLLPITLTDVVERCVKLTKTRFDNNHQVVVNCRTDRPFCVGDASQLEQVVMNMMINAAHAMPTGGTLTIDISSTANRLLLKFKDTGLGMDKVTQQKIFLPFFTTKPTGEGTGLGLSISAGILQTHNATVTVESEINQGTEFVISFPLYVE</sequence>
<dbReference type="EC" id="2.7.13.3" evidence="2"/>
<dbReference type="PROSITE" id="PS50109">
    <property type="entry name" value="HIS_KIN"/>
    <property type="match status" value="1"/>
</dbReference>
<dbReference type="Pfam" id="PF02518">
    <property type="entry name" value="HATPase_c"/>
    <property type="match status" value="1"/>
</dbReference>
<comment type="catalytic activity">
    <reaction evidence="1">
        <text>ATP + protein L-histidine = ADP + protein N-phospho-L-histidine.</text>
        <dbReference type="EC" id="2.7.13.3"/>
    </reaction>
</comment>
<dbReference type="InterPro" id="IPR003661">
    <property type="entry name" value="HisK_dim/P_dom"/>
</dbReference>
<dbReference type="Gene3D" id="1.10.287.130">
    <property type="match status" value="1"/>
</dbReference>
<gene>
    <name evidence="5" type="ORF">BFC18_15650</name>
</gene>
<dbReference type="PRINTS" id="PR00344">
    <property type="entry name" value="BCTRLSENSOR"/>
</dbReference>
<dbReference type="GO" id="GO:0000155">
    <property type="term" value="F:phosphorelay sensor kinase activity"/>
    <property type="evidence" value="ECO:0007669"/>
    <property type="project" value="InterPro"/>
</dbReference>
<accession>A0A1E7Z986</accession>
<dbReference type="SMART" id="SM00388">
    <property type="entry name" value="HisKA"/>
    <property type="match status" value="1"/>
</dbReference>
<dbReference type="CDD" id="cd00082">
    <property type="entry name" value="HisKA"/>
    <property type="match status" value="1"/>
</dbReference>
<dbReference type="InterPro" id="IPR005467">
    <property type="entry name" value="His_kinase_dom"/>
</dbReference>